<dbReference type="InterPro" id="IPR050991">
    <property type="entry name" value="ECM_Regulatory_Proteins"/>
</dbReference>
<dbReference type="InterPro" id="IPR001119">
    <property type="entry name" value="SLH_dom"/>
</dbReference>
<accession>A0ABX2MIN2</accession>
<evidence type="ECO:0000256" key="2">
    <source>
        <dbReference type="SAM" id="MobiDB-lite"/>
    </source>
</evidence>
<keyword evidence="3" id="KW-0732">Signal</keyword>
<evidence type="ECO:0000313" key="7">
    <source>
        <dbReference type="Proteomes" id="UP000577724"/>
    </source>
</evidence>
<evidence type="ECO:0000259" key="5">
    <source>
        <dbReference type="PROSITE" id="PS51272"/>
    </source>
</evidence>
<proteinExistence type="predicted"/>
<feature type="domain" description="SLH" evidence="5">
    <location>
        <begin position="752"/>
        <end position="815"/>
    </location>
</feature>
<dbReference type="Pfam" id="PF00041">
    <property type="entry name" value="fn3"/>
    <property type="match status" value="2"/>
</dbReference>
<evidence type="ECO:0000256" key="3">
    <source>
        <dbReference type="SAM" id="SignalP"/>
    </source>
</evidence>
<protein>
    <recommendedName>
        <fullName evidence="8">S-layer family protein</fullName>
    </recommendedName>
</protein>
<dbReference type="Gene3D" id="2.60.40.10">
    <property type="entry name" value="Immunoglobulins"/>
    <property type="match status" value="4"/>
</dbReference>
<keyword evidence="7" id="KW-1185">Reference proteome</keyword>
<feature type="chain" id="PRO_5045814771" description="S-layer family protein" evidence="3">
    <location>
        <begin position="27"/>
        <end position="930"/>
    </location>
</feature>
<feature type="compositionally biased region" description="Low complexity" evidence="2">
    <location>
        <begin position="703"/>
        <end position="738"/>
    </location>
</feature>
<organism evidence="6 7">
    <name type="scientific">Paenibacillus taichungensis</name>
    <dbReference type="NCBI Taxonomy" id="484184"/>
    <lineage>
        <taxon>Bacteria</taxon>
        <taxon>Bacillati</taxon>
        <taxon>Bacillota</taxon>
        <taxon>Bacilli</taxon>
        <taxon>Bacillales</taxon>
        <taxon>Paenibacillaceae</taxon>
        <taxon>Paenibacillus</taxon>
    </lineage>
</organism>
<dbReference type="PROSITE" id="PS50853">
    <property type="entry name" value="FN3"/>
    <property type="match status" value="1"/>
</dbReference>
<dbReference type="SMART" id="SM00060">
    <property type="entry name" value="FN3"/>
    <property type="match status" value="7"/>
</dbReference>
<dbReference type="InterPro" id="IPR013783">
    <property type="entry name" value="Ig-like_fold"/>
</dbReference>
<evidence type="ECO:0008006" key="8">
    <source>
        <dbReference type="Google" id="ProtNLM"/>
    </source>
</evidence>
<dbReference type="PROSITE" id="PS51272">
    <property type="entry name" value="SLH"/>
    <property type="match status" value="3"/>
</dbReference>
<dbReference type="InterPro" id="IPR003961">
    <property type="entry name" value="FN3_dom"/>
</dbReference>
<feature type="domain" description="Fibronectin type-III" evidence="4">
    <location>
        <begin position="128"/>
        <end position="211"/>
    </location>
</feature>
<feature type="domain" description="SLH" evidence="5">
    <location>
        <begin position="816"/>
        <end position="875"/>
    </location>
</feature>
<feature type="signal peptide" evidence="3">
    <location>
        <begin position="1"/>
        <end position="26"/>
    </location>
</feature>
<evidence type="ECO:0000313" key="6">
    <source>
        <dbReference type="EMBL" id="NUU52960.1"/>
    </source>
</evidence>
<dbReference type="PANTHER" id="PTHR46708:SF2">
    <property type="entry name" value="FIBRONECTIN TYPE-III DOMAIN-CONTAINING PROTEIN"/>
    <property type="match status" value="1"/>
</dbReference>
<dbReference type="InterPro" id="IPR036116">
    <property type="entry name" value="FN3_sf"/>
</dbReference>
<evidence type="ECO:0000259" key="4">
    <source>
        <dbReference type="PROSITE" id="PS50853"/>
    </source>
</evidence>
<evidence type="ECO:0000256" key="1">
    <source>
        <dbReference type="ARBA" id="ARBA00022737"/>
    </source>
</evidence>
<dbReference type="Pfam" id="PF00395">
    <property type="entry name" value="SLH"/>
    <property type="match status" value="3"/>
</dbReference>
<sequence length="930" mass="100650">MRKAKFSKLLSLVLSASMLVASVPLAEGKVSAAETNTITSEEVLLSAPANLQVKTTDHEINATWDAVEGAEQYVMTIDGNPVYKDKEPSFVTYRAPNTSYEIAVWAIDLAGTPSEKSIMIVKTKEQLTPSSPKFNVTTDETSLTVSWEEAERATSYVVHVDNKEVYRGSDLSYTLTGLTPKTRYVVDIWSENEHGTSGEQRDTVTTKDPDKLPAPKGLKVESTWNTITLSWDPVDGANTYRVIRNNTFLYEGPNTTYTITGLDPDRPYSLYVYGLKRSPSSVTIEGEQGRIMGVTKKLPEPNNFVAIPKSTSVDLSWDAVEKADEYKVMRGKLIIYEGPLTTFVDTGLNEGETYNYSVLAMDDFTSGLPAYTSVKTLITPQLPYPENFRVTELQYNKIRIEWDAVDGADEYEISRDGMTIGIPMGTWWTEDLEDIWSGATYTYRVAALKKGVKGKVAIKVVTIPNEPVQGQAPSGDLALKANRVYHDQVGLSWATVTGATYYDVFQDDTNKVWTGSINSMTVGNVGPEESHTYKVVAGNADGTLESNVIEVTTPAAPQPIVITPSQPREGTITFDFNAIEGAVTYVERNPQTTYTPLGDGTYRKTFVNSATGESRDDGIVSAVNGKLNFSETGVYPNRTYNYEIVAVVKNADGTETVVAKEEISVTAPADGGGATVPGTIVDPGNGGDTTPTSPGSGNGGGTTPTTPTPGNGGAVTNPSSVGSTSSDTSTGTVTVPGPKGDSDVEVIPEEETEPRAYSDIDGSYAKEAILSLTSKGIVKGYANGTFGVKKQVTRAEFAIILNRAMGYTSSSPYAGTFKDIDPEAWYVSELTSAIEHKITKGFDENTYRPNEVISREQAASMLSNVLLKNGSTLSSAAQYKDQATIATWAKESVELVTQESVMSGYPGNKFMPKRSLTREEAAMMIHNLIK</sequence>
<dbReference type="PANTHER" id="PTHR46708">
    <property type="entry name" value="TENASCIN"/>
    <property type="match status" value="1"/>
</dbReference>
<dbReference type="GeneID" id="97129555"/>
<reference evidence="6 7" key="1">
    <citation type="submission" date="2020-05" db="EMBL/GenBank/DDBJ databases">
        <title>Genome Sequencing of Type Strains.</title>
        <authorList>
            <person name="Lemaire J.F."/>
            <person name="Inderbitzin P."/>
            <person name="Gregorio O.A."/>
            <person name="Collins S.B."/>
            <person name="Wespe N."/>
            <person name="Knight-Connoni V."/>
        </authorList>
    </citation>
    <scope>NUCLEOTIDE SEQUENCE [LARGE SCALE GENOMIC DNA]</scope>
    <source>
        <strain evidence="6 7">DSM 19942</strain>
    </source>
</reference>
<feature type="region of interest" description="Disordered" evidence="2">
    <location>
        <begin position="194"/>
        <end position="216"/>
    </location>
</feature>
<name>A0ABX2MIN2_9BACL</name>
<feature type="compositionally biased region" description="Basic and acidic residues" evidence="2">
    <location>
        <begin position="194"/>
        <end position="213"/>
    </location>
</feature>
<feature type="region of interest" description="Disordered" evidence="2">
    <location>
        <begin position="667"/>
        <end position="750"/>
    </location>
</feature>
<keyword evidence="1" id="KW-0677">Repeat</keyword>
<dbReference type="EMBL" id="JABMCC010000089">
    <property type="protein sequence ID" value="NUU52960.1"/>
    <property type="molecule type" value="Genomic_DNA"/>
</dbReference>
<feature type="domain" description="SLH" evidence="5">
    <location>
        <begin position="876"/>
        <end position="930"/>
    </location>
</feature>
<dbReference type="Proteomes" id="UP000577724">
    <property type="component" value="Unassembled WGS sequence"/>
</dbReference>
<dbReference type="CDD" id="cd00063">
    <property type="entry name" value="FN3"/>
    <property type="match status" value="2"/>
</dbReference>
<gene>
    <name evidence="6" type="ORF">HP548_02475</name>
</gene>
<comment type="caution">
    <text evidence="6">The sequence shown here is derived from an EMBL/GenBank/DDBJ whole genome shotgun (WGS) entry which is preliminary data.</text>
</comment>
<dbReference type="RefSeq" id="WP_175380771.1">
    <property type="nucleotide sequence ID" value="NZ_CBCRYD010000020.1"/>
</dbReference>
<dbReference type="SUPFAM" id="SSF49265">
    <property type="entry name" value="Fibronectin type III"/>
    <property type="match status" value="2"/>
</dbReference>